<dbReference type="PANTHER" id="PTHR31873">
    <property type="entry name" value="L-ASPARTATE DEHYDROGENASE-RELATED"/>
    <property type="match status" value="1"/>
</dbReference>
<name>A0ABW1A6N3_9ACTN</name>
<dbReference type="Gene3D" id="3.40.50.720">
    <property type="entry name" value="NAD(P)-binding Rossmann-like Domain"/>
    <property type="match status" value="1"/>
</dbReference>
<dbReference type="PANTHER" id="PTHR31873:SF6">
    <property type="entry name" value="ASPARTATE DEHYDROGENASE DOMAIN-CONTAINING PROTEIN"/>
    <property type="match status" value="1"/>
</dbReference>
<keyword evidence="4 6" id="KW-0560">Oxidoreductase</keyword>
<keyword evidence="2 6" id="KW-0662">Pyridine nucleotide biosynthesis</keyword>
<dbReference type="Gene3D" id="3.30.360.10">
    <property type="entry name" value="Dihydrodipicolinate Reductase, domain 2"/>
    <property type="match status" value="1"/>
</dbReference>
<gene>
    <name evidence="6" type="primary">nadX</name>
    <name evidence="9" type="ORF">ACFPZN_33950</name>
</gene>
<dbReference type="Pfam" id="PF01958">
    <property type="entry name" value="Asp_DH_C"/>
    <property type="match status" value="1"/>
</dbReference>
<comment type="catalytic activity">
    <reaction evidence="6">
        <text>L-aspartate + NAD(+) + H2O = oxaloacetate + NH4(+) + NADH + H(+)</text>
        <dbReference type="Rhea" id="RHEA:11788"/>
        <dbReference type="ChEBI" id="CHEBI:15377"/>
        <dbReference type="ChEBI" id="CHEBI:15378"/>
        <dbReference type="ChEBI" id="CHEBI:16452"/>
        <dbReference type="ChEBI" id="CHEBI:28938"/>
        <dbReference type="ChEBI" id="CHEBI:29991"/>
        <dbReference type="ChEBI" id="CHEBI:57540"/>
        <dbReference type="ChEBI" id="CHEBI:57945"/>
        <dbReference type="EC" id="1.4.1.21"/>
    </reaction>
</comment>
<evidence type="ECO:0000256" key="3">
    <source>
        <dbReference type="ARBA" id="ARBA00022857"/>
    </source>
</evidence>
<accession>A0ABW1A6N3</accession>
<dbReference type="SUPFAM" id="SSF55347">
    <property type="entry name" value="Glyceraldehyde-3-phosphate dehydrogenase-like, C-terminal domain"/>
    <property type="match status" value="1"/>
</dbReference>
<keyword evidence="10" id="KW-1185">Reference proteome</keyword>
<evidence type="ECO:0000256" key="1">
    <source>
        <dbReference type="ARBA" id="ARBA00008331"/>
    </source>
</evidence>
<feature type="binding site" evidence="6">
    <location>
        <position position="115"/>
    </location>
    <ligand>
        <name>NAD(+)</name>
        <dbReference type="ChEBI" id="CHEBI:57540"/>
    </ligand>
</feature>
<evidence type="ECO:0000256" key="4">
    <source>
        <dbReference type="ARBA" id="ARBA00023002"/>
    </source>
</evidence>
<feature type="domain" description="Aspartate dehydrogenase" evidence="7">
    <location>
        <begin position="162"/>
        <end position="250"/>
    </location>
</feature>
<reference evidence="10" key="1">
    <citation type="journal article" date="2019" name="Int. J. Syst. Evol. Microbiol.">
        <title>The Global Catalogue of Microorganisms (GCM) 10K type strain sequencing project: providing services to taxonomists for standard genome sequencing and annotation.</title>
        <authorList>
            <consortium name="The Broad Institute Genomics Platform"/>
            <consortium name="The Broad Institute Genome Sequencing Center for Infectious Disease"/>
            <person name="Wu L."/>
            <person name="Ma J."/>
        </authorList>
    </citation>
    <scope>NUCLEOTIDE SEQUENCE [LARGE SCALE GENOMIC DNA]</scope>
    <source>
        <strain evidence="10">KCTC 42087</strain>
    </source>
</reference>
<evidence type="ECO:0000256" key="6">
    <source>
        <dbReference type="HAMAP-Rule" id="MF_01265"/>
    </source>
</evidence>
<dbReference type="Proteomes" id="UP001596074">
    <property type="component" value="Unassembled WGS sequence"/>
</dbReference>
<protein>
    <recommendedName>
        <fullName evidence="6">L-aspartate dehydrogenase</fullName>
        <ecNumber evidence="6">1.4.1.21</ecNumber>
    </recommendedName>
</protein>
<feature type="binding site" evidence="6">
    <location>
        <position position="184"/>
    </location>
    <ligand>
        <name>NAD(+)</name>
        <dbReference type="ChEBI" id="CHEBI:57540"/>
    </ligand>
</feature>
<proteinExistence type="inferred from homology"/>
<evidence type="ECO:0000259" key="8">
    <source>
        <dbReference type="Pfam" id="PF03447"/>
    </source>
</evidence>
<comment type="caution">
    <text evidence="9">The sequence shown here is derived from an EMBL/GenBank/DDBJ whole genome shotgun (WGS) entry which is preliminary data.</text>
</comment>
<dbReference type="HAMAP" id="MF_01265">
    <property type="entry name" value="NadX"/>
    <property type="match status" value="1"/>
</dbReference>
<dbReference type="SUPFAM" id="SSF51735">
    <property type="entry name" value="NAD(P)-binding Rossmann-fold domains"/>
    <property type="match status" value="1"/>
</dbReference>
<comment type="pathway">
    <text evidence="6">Cofactor biosynthesis; NAD(+) biosynthesis; iminoaspartate from L-aspartate (dehydrogenase route): step 1/1.</text>
</comment>
<comment type="similarity">
    <text evidence="1 6">Belongs to the L-aspartate dehydrogenase family.</text>
</comment>
<keyword evidence="5 6" id="KW-0520">NAD</keyword>
<comment type="catalytic activity">
    <reaction evidence="6">
        <text>L-aspartate + NADP(+) + H2O = oxaloacetate + NH4(+) + NADPH + H(+)</text>
        <dbReference type="Rhea" id="RHEA:11784"/>
        <dbReference type="ChEBI" id="CHEBI:15377"/>
        <dbReference type="ChEBI" id="CHEBI:15378"/>
        <dbReference type="ChEBI" id="CHEBI:16452"/>
        <dbReference type="ChEBI" id="CHEBI:28938"/>
        <dbReference type="ChEBI" id="CHEBI:29991"/>
        <dbReference type="ChEBI" id="CHEBI:57783"/>
        <dbReference type="ChEBI" id="CHEBI:58349"/>
        <dbReference type="EC" id="1.4.1.21"/>
    </reaction>
</comment>
<dbReference type="EC" id="1.4.1.21" evidence="6"/>
<comment type="miscellaneous">
    <text evidence="6">The iminoaspartate product is unstable in aqueous solution and can decompose to oxaloacetate and ammonia.</text>
</comment>
<comment type="function">
    <text evidence="6">Specifically catalyzes the NAD or NADP-dependent dehydrogenation of L-aspartate to iminoaspartate.</text>
</comment>
<evidence type="ECO:0000256" key="5">
    <source>
        <dbReference type="ARBA" id="ARBA00023027"/>
    </source>
</evidence>
<feature type="domain" description="Aspartate/homoserine dehydrogenase NAD-binding" evidence="8">
    <location>
        <begin position="47"/>
        <end position="102"/>
    </location>
</feature>
<evidence type="ECO:0000259" key="7">
    <source>
        <dbReference type="Pfam" id="PF01958"/>
    </source>
</evidence>
<feature type="active site" evidence="6">
    <location>
        <position position="214"/>
    </location>
</feature>
<dbReference type="RefSeq" id="WP_378286406.1">
    <property type="nucleotide sequence ID" value="NZ_JBHSON010000056.1"/>
</dbReference>
<evidence type="ECO:0000256" key="2">
    <source>
        <dbReference type="ARBA" id="ARBA00022642"/>
    </source>
</evidence>
<dbReference type="InterPro" id="IPR002811">
    <property type="entry name" value="Asp_DH"/>
</dbReference>
<dbReference type="InterPro" id="IPR020626">
    <property type="entry name" value="Asp_DH_prok"/>
</dbReference>
<dbReference type="EMBL" id="JBHSON010000056">
    <property type="protein sequence ID" value="MFC5750652.1"/>
    <property type="molecule type" value="Genomic_DNA"/>
</dbReference>
<keyword evidence="3 6" id="KW-0521">NADP</keyword>
<dbReference type="InterPro" id="IPR036291">
    <property type="entry name" value="NAD(P)-bd_dom_sf"/>
</dbReference>
<organism evidence="9 10">
    <name type="scientific">Actinomadura rugatobispora</name>
    <dbReference type="NCBI Taxonomy" id="1994"/>
    <lineage>
        <taxon>Bacteria</taxon>
        <taxon>Bacillati</taxon>
        <taxon>Actinomycetota</taxon>
        <taxon>Actinomycetes</taxon>
        <taxon>Streptosporangiales</taxon>
        <taxon>Thermomonosporaceae</taxon>
        <taxon>Actinomadura</taxon>
    </lineage>
</organism>
<evidence type="ECO:0000313" key="9">
    <source>
        <dbReference type="EMBL" id="MFC5750652.1"/>
    </source>
</evidence>
<dbReference type="InterPro" id="IPR005106">
    <property type="entry name" value="Asp/hSer_DH_NAD-bd"/>
</dbReference>
<dbReference type="Pfam" id="PF03447">
    <property type="entry name" value="NAD_binding_3"/>
    <property type="match status" value="1"/>
</dbReference>
<sequence length="280" mass="28014">MSTIGMTGGLRVGLLGVGALGGTIADLLGAGHIAGCSPAGTIRSTTALSPADLLSGIDVLVESAGAQAARAWVPRAIAAGVDVVLCSCGVLADLDFTRELADGDGTGRVLVPSGAIGGLDLFAAAGRALSAPAGRLAGDRPVRASVVLTTTKRPSALGVETDRPIEVFRGSARSAAREYPRTANVAVALALATIGLDEVTVVMVADPAAARTRHLVTMSSPLGEYELGVTNAVAPGSGGRTSAVTPWSVVTLLESLAAGHGAGLLVHPANDFRHDTEDRT</sequence>
<evidence type="ECO:0000313" key="10">
    <source>
        <dbReference type="Proteomes" id="UP001596074"/>
    </source>
</evidence>